<dbReference type="AlphaFoldDB" id="A0A2I0IAX4"/>
<keyword evidence="2" id="KW-1185">Reference proteome</keyword>
<organism evidence="1 2">
    <name type="scientific">Punica granatum</name>
    <name type="common">Pomegranate</name>
    <dbReference type="NCBI Taxonomy" id="22663"/>
    <lineage>
        <taxon>Eukaryota</taxon>
        <taxon>Viridiplantae</taxon>
        <taxon>Streptophyta</taxon>
        <taxon>Embryophyta</taxon>
        <taxon>Tracheophyta</taxon>
        <taxon>Spermatophyta</taxon>
        <taxon>Magnoliopsida</taxon>
        <taxon>eudicotyledons</taxon>
        <taxon>Gunneridae</taxon>
        <taxon>Pentapetalae</taxon>
        <taxon>rosids</taxon>
        <taxon>malvids</taxon>
        <taxon>Myrtales</taxon>
        <taxon>Lythraceae</taxon>
        <taxon>Punica</taxon>
    </lineage>
</organism>
<accession>A0A2I0IAX4</accession>
<dbReference type="EMBL" id="PGOL01003465">
    <property type="protein sequence ID" value="PKI40923.1"/>
    <property type="molecule type" value="Genomic_DNA"/>
</dbReference>
<dbReference type="Proteomes" id="UP000233551">
    <property type="component" value="Unassembled WGS sequence"/>
</dbReference>
<reference evidence="1 2" key="1">
    <citation type="submission" date="2017-11" db="EMBL/GenBank/DDBJ databases">
        <title>De-novo sequencing of pomegranate (Punica granatum L.) genome.</title>
        <authorList>
            <person name="Akparov Z."/>
            <person name="Amiraslanov A."/>
            <person name="Hajiyeva S."/>
            <person name="Abbasov M."/>
            <person name="Kaur K."/>
            <person name="Hamwieh A."/>
            <person name="Solovyev V."/>
            <person name="Salamov A."/>
            <person name="Braich B."/>
            <person name="Kosarev P."/>
            <person name="Mahmoud A."/>
            <person name="Hajiyev E."/>
            <person name="Babayeva S."/>
            <person name="Izzatullayeva V."/>
            <person name="Mammadov A."/>
            <person name="Mammadov A."/>
            <person name="Sharifova S."/>
            <person name="Ojaghi J."/>
            <person name="Eynullazada K."/>
            <person name="Bayramov B."/>
            <person name="Abdulazimova A."/>
            <person name="Shahmuradov I."/>
        </authorList>
    </citation>
    <scope>NUCLEOTIDE SEQUENCE [LARGE SCALE GENOMIC DNA]</scope>
    <source>
        <strain evidence="2">cv. AG2017</strain>
        <tissue evidence="1">Leaf</tissue>
    </source>
</reference>
<name>A0A2I0IAX4_PUNGR</name>
<evidence type="ECO:0000313" key="1">
    <source>
        <dbReference type="EMBL" id="PKI40923.1"/>
    </source>
</evidence>
<sequence length="247" mass="27660">MQATFSSGGVTLSRRGQETECGIPYQNERKIDLRLINANDILILKICMMHACGNVNAHDLINVTRYMSLEMEKDSEWHAGRLQRLLQKSWWRLAWSTCRMHGFSATRTVLCKDGGSRLKGINSLKSDGDLWGPNRRSNRATYPYSEPLSNLCFLISAVECDPLVPKASMICTVCAGNKCAKSMNQSPSCAHLNFNIVGARMCTPNATRLGSVHLPGGARRTHVRRSRHYLFTTRRSRAGELPESRGM</sequence>
<evidence type="ECO:0000313" key="2">
    <source>
        <dbReference type="Proteomes" id="UP000233551"/>
    </source>
</evidence>
<comment type="caution">
    <text evidence="1">The sequence shown here is derived from an EMBL/GenBank/DDBJ whole genome shotgun (WGS) entry which is preliminary data.</text>
</comment>
<proteinExistence type="predicted"/>
<gene>
    <name evidence="1" type="ORF">CRG98_038688</name>
</gene>
<protein>
    <submittedName>
        <fullName evidence="1">Uncharacterized protein</fullName>
    </submittedName>
</protein>